<protein>
    <submittedName>
        <fullName evidence="2">Uncharacterized protein</fullName>
    </submittedName>
</protein>
<sequence length="51" mass="5493">MNDRSRALLTTLTLLLALAGVSACESEGFSQVLSDAPEDAANVRDTIERRD</sequence>
<gene>
    <name evidence="2" type="ORF">ENSA7_40100</name>
</gene>
<organism evidence="2 3">
    <name type="scientific">Enhygromyxa salina</name>
    <dbReference type="NCBI Taxonomy" id="215803"/>
    <lineage>
        <taxon>Bacteria</taxon>
        <taxon>Pseudomonadati</taxon>
        <taxon>Myxococcota</taxon>
        <taxon>Polyangia</taxon>
        <taxon>Nannocystales</taxon>
        <taxon>Nannocystaceae</taxon>
        <taxon>Enhygromyxa</taxon>
    </lineage>
</organism>
<proteinExistence type="predicted"/>
<comment type="caution">
    <text evidence="2">The sequence shown here is derived from an EMBL/GenBank/DDBJ whole genome shotgun (WGS) entry which is preliminary data.</text>
</comment>
<dbReference type="EMBL" id="PVNL01000077">
    <property type="protein sequence ID" value="PRQ06333.1"/>
    <property type="molecule type" value="Genomic_DNA"/>
</dbReference>
<evidence type="ECO:0000313" key="2">
    <source>
        <dbReference type="EMBL" id="PRQ06333.1"/>
    </source>
</evidence>
<accession>A0A2S9YMM4</accession>
<name>A0A2S9YMM4_9BACT</name>
<feature type="chain" id="PRO_5015716260" evidence="1">
    <location>
        <begin position="24"/>
        <end position="51"/>
    </location>
</feature>
<dbReference type="PROSITE" id="PS51257">
    <property type="entry name" value="PROKAR_LIPOPROTEIN"/>
    <property type="match status" value="1"/>
</dbReference>
<reference evidence="2 3" key="1">
    <citation type="submission" date="2018-03" db="EMBL/GenBank/DDBJ databases">
        <title>Draft Genome Sequences of the Obligatory Marine Myxobacteria Enhygromyxa salina SWB007.</title>
        <authorList>
            <person name="Poehlein A."/>
            <person name="Moghaddam J.A."/>
            <person name="Harms H."/>
            <person name="Alanjari M."/>
            <person name="Koenig G.M."/>
            <person name="Daniel R."/>
            <person name="Schaeberle T.F."/>
        </authorList>
    </citation>
    <scope>NUCLEOTIDE SEQUENCE [LARGE SCALE GENOMIC DNA]</scope>
    <source>
        <strain evidence="2 3">SWB007</strain>
    </source>
</reference>
<dbReference type="Proteomes" id="UP000238823">
    <property type="component" value="Unassembled WGS sequence"/>
</dbReference>
<keyword evidence="1" id="KW-0732">Signal</keyword>
<evidence type="ECO:0000313" key="3">
    <source>
        <dbReference type="Proteomes" id="UP000238823"/>
    </source>
</evidence>
<dbReference type="RefSeq" id="WP_181233935.1">
    <property type="nucleotide sequence ID" value="NZ_PVNL01000077.1"/>
</dbReference>
<dbReference type="AlphaFoldDB" id="A0A2S9YMM4"/>
<evidence type="ECO:0000256" key="1">
    <source>
        <dbReference type="SAM" id="SignalP"/>
    </source>
</evidence>
<feature type="signal peptide" evidence="1">
    <location>
        <begin position="1"/>
        <end position="23"/>
    </location>
</feature>